<gene>
    <name evidence="3" type="ORF">FB468_1378</name>
</gene>
<keyword evidence="4" id="KW-1185">Reference proteome</keyword>
<dbReference type="Gene3D" id="1.10.10.2840">
    <property type="entry name" value="PucR C-terminal helix-turn-helix domain"/>
    <property type="match status" value="1"/>
</dbReference>
<accession>A0A542Y5J4</accession>
<sequence length="485" mass="49876">MSSSLTVRELAVRLGTPVTLNGPVDTRVDSVRVSDNHVDIAVAPAGCALVLTGEATSASWRLERAIRIAWERAVACVVISSRDASGPEPAELAAKLGLALITLDSGVLDATVRLAAIVATDEASASGTLAEAARAFGVAAASPRRALATLGRLLPDHEFALVDSAGALIEGSVRVREDTAHQIAVAVPFPDSGAPAQILGGPRGTRGERDASRTTAETVARLAIAPLTAWAALRYIDTSRDVVRAQTLLAGVIAAKGAPSGKLRGRLAAGGWPLATRYRVVKVRSEGGRSHELDALVLARVAELDGPAGAAPHGDGWVVFLGAQGSGELRRTEAAAAVLGTEDPRFARLAVGVSTVFAAGEAPVEAVEEADRAALIALSTPGLVMFSEGLTPEAALPALLGADADAAARALLAPLIEVDRDGSLLRTLLASLDHSDRPAQVAQVLGVHRNTVTARLDRVRGLGIDPANPAHRLAIHVAAKRVVDA</sequence>
<dbReference type="InterPro" id="IPR025736">
    <property type="entry name" value="PucR_C-HTH_dom"/>
</dbReference>
<evidence type="ECO:0000259" key="2">
    <source>
        <dbReference type="Pfam" id="PF13556"/>
    </source>
</evidence>
<protein>
    <submittedName>
        <fullName evidence="3">PucR-like helix-turn-helix protein</fullName>
    </submittedName>
</protein>
<feature type="region of interest" description="Disordered" evidence="1">
    <location>
        <begin position="194"/>
        <end position="213"/>
    </location>
</feature>
<reference evidence="3 4" key="1">
    <citation type="submission" date="2019-06" db="EMBL/GenBank/DDBJ databases">
        <title>Sequencing the genomes of 1000 actinobacteria strains.</title>
        <authorList>
            <person name="Klenk H.-P."/>
        </authorList>
    </citation>
    <scope>NUCLEOTIDE SEQUENCE [LARGE SCALE GENOMIC DNA]</scope>
    <source>
        <strain evidence="3 4">DSM 8803</strain>
    </source>
</reference>
<dbReference type="InterPro" id="IPR042070">
    <property type="entry name" value="PucR_C-HTH_sf"/>
</dbReference>
<dbReference type="EMBL" id="VFON01000001">
    <property type="protein sequence ID" value="TQL43358.1"/>
    <property type="molecule type" value="Genomic_DNA"/>
</dbReference>
<dbReference type="InterPro" id="IPR051448">
    <property type="entry name" value="CdaR-like_regulators"/>
</dbReference>
<organism evidence="3 4">
    <name type="scientific">Leucobacter komagatae</name>
    <dbReference type="NCBI Taxonomy" id="55969"/>
    <lineage>
        <taxon>Bacteria</taxon>
        <taxon>Bacillati</taxon>
        <taxon>Actinomycetota</taxon>
        <taxon>Actinomycetes</taxon>
        <taxon>Micrococcales</taxon>
        <taxon>Microbacteriaceae</taxon>
        <taxon>Leucobacter</taxon>
    </lineage>
</organism>
<name>A0A542Y5J4_9MICO</name>
<dbReference type="AlphaFoldDB" id="A0A542Y5J4"/>
<proteinExistence type="predicted"/>
<dbReference type="PANTHER" id="PTHR33744">
    <property type="entry name" value="CARBOHYDRATE DIACID REGULATOR"/>
    <property type="match status" value="1"/>
</dbReference>
<dbReference type="Proteomes" id="UP000319094">
    <property type="component" value="Unassembled WGS sequence"/>
</dbReference>
<dbReference type="Pfam" id="PF13556">
    <property type="entry name" value="HTH_30"/>
    <property type="match status" value="1"/>
</dbReference>
<evidence type="ECO:0000313" key="3">
    <source>
        <dbReference type="EMBL" id="TQL43358.1"/>
    </source>
</evidence>
<dbReference type="OrthoDB" id="3190266at2"/>
<dbReference type="PANTHER" id="PTHR33744:SF1">
    <property type="entry name" value="DNA-BINDING TRANSCRIPTIONAL ACTIVATOR ADER"/>
    <property type="match status" value="1"/>
</dbReference>
<comment type="caution">
    <text evidence="3">The sequence shown here is derived from an EMBL/GenBank/DDBJ whole genome shotgun (WGS) entry which is preliminary data.</text>
</comment>
<evidence type="ECO:0000256" key="1">
    <source>
        <dbReference type="SAM" id="MobiDB-lite"/>
    </source>
</evidence>
<dbReference type="RefSeq" id="WP_141886687.1">
    <property type="nucleotide sequence ID" value="NZ_BAAAUY010000010.1"/>
</dbReference>
<evidence type="ECO:0000313" key="4">
    <source>
        <dbReference type="Proteomes" id="UP000319094"/>
    </source>
</evidence>
<feature type="domain" description="PucR C-terminal helix-turn-helix" evidence="2">
    <location>
        <begin position="424"/>
        <end position="479"/>
    </location>
</feature>